<evidence type="ECO:0000313" key="18">
    <source>
        <dbReference type="EMBL" id="SDH37537.1"/>
    </source>
</evidence>
<dbReference type="Pfam" id="PF04277">
    <property type="entry name" value="OAD_gamma"/>
    <property type="match status" value="1"/>
</dbReference>
<comment type="subunit">
    <text evidence="5 16">Heterotrimer of an alpha, a beta and a gamma subunit.</text>
</comment>
<evidence type="ECO:0000313" key="19">
    <source>
        <dbReference type="Proteomes" id="UP000198854"/>
    </source>
</evidence>
<evidence type="ECO:0000256" key="9">
    <source>
        <dbReference type="ARBA" id="ARBA00022967"/>
    </source>
</evidence>
<keyword evidence="6 16" id="KW-0813">Transport</keyword>
<keyword evidence="19" id="KW-1185">Reference proteome</keyword>
<dbReference type="EMBL" id="FNDD01000014">
    <property type="protein sequence ID" value="SDH37537.1"/>
    <property type="molecule type" value="Genomic_DNA"/>
</dbReference>
<comment type="catalytic activity">
    <reaction evidence="15 16 17">
        <text>oxaloacetate + 2 Na(+)(in) + H(+) = pyruvate + 2 Na(+)(out) + CO2</text>
        <dbReference type="Rhea" id="RHEA:57724"/>
        <dbReference type="ChEBI" id="CHEBI:15361"/>
        <dbReference type="ChEBI" id="CHEBI:15378"/>
        <dbReference type="ChEBI" id="CHEBI:16452"/>
        <dbReference type="ChEBI" id="CHEBI:16526"/>
        <dbReference type="ChEBI" id="CHEBI:29101"/>
        <dbReference type="EC" id="7.2.4.2"/>
    </reaction>
</comment>
<accession>A0A1G8BWC3</accession>
<keyword evidence="14 16" id="KW-0739">Sodium transport</keyword>
<keyword evidence="8 16" id="KW-0812">Transmembrane</keyword>
<dbReference type="NCBIfam" id="NF003004">
    <property type="entry name" value="PRK03814.1"/>
    <property type="match status" value="1"/>
</dbReference>
<dbReference type="AlphaFoldDB" id="A0A1G8BWC3"/>
<comment type="cofactor">
    <cofactor evidence="1 16 17">
        <name>Na(+)</name>
        <dbReference type="ChEBI" id="CHEBI:29101"/>
    </cofactor>
</comment>
<comment type="function">
    <text evidence="2 16 17">Catalyzes the decarboxylation of oxaloacetate coupled to Na(+) translocation.</text>
</comment>
<dbReference type="GO" id="GO:0008948">
    <property type="term" value="F:oxaloacetate decarboxylase activity"/>
    <property type="evidence" value="ECO:0007669"/>
    <property type="project" value="UniProtKB-UniRule"/>
</dbReference>
<dbReference type="STRING" id="861298.SAMN04488136_11485"/>
<evidence type="ECO:0000256" key="5">
    <source>
        <dbReference type="ARBA" id="ARBA00011869"/>
    </source>
</evidence>
<evidence type="ECO:0000256" key="12">
    <source>
        <dbReference type="ARBA" id="ARBA00023065"/>
    </source>
</evidence>
<evidence type="ECO:0000256" key="1">
    <source>
        <dbReference type="ARBA" id="ARBA00001959"/>
    </source>
</evidence>
<comment type="similarity">
    <text evidence="4 16 17">Belongs to the OadG family.</text>
</comment>
<dbReference type="RefSeq" id="WP_093274525.1">
    <property type="nucleotide sequence ID" value="NZ_FNDD01000014.1"/>
</dbReference>
<organism evidence="18 19">
    <name type="scientific">Vibrio xiamenensis</name>
    <dbReference type="NCBI Taxonomy" id="861298"/>
    <lineage>
        <taxon>Bacteria</taxon>
        <taxon>Pseudomonadati</taxon>
        <taxon>Pseudomonadota</taxon>
        <taxon>Gammaproteobacteria</taxon>
        <taxon>Vibrionales</taxon>
        <taxon>Vibrionaceae</taxon>
        <taxon>Vibrio</taxon>
    </lineage>
</organism>
<keyword evidence="12 16" id="KW-0406">Ion transport</keyword>
<evidence type="ECO:0000256" key="10">
    <source>
        <dbReference type="ARBA" id="ARBA00022989"/>
    </source>
</evidence>
<evidence type="ECO:0000256" key="6">
    <source>
        <dbReference type="ARBA" id="ARBA00022448"/>
    </source>
</evidence>
<keyword evidence="11 16" id="KW-0915">Sodium</keyword>
<feature type="transmembrane region" description="Helical" evidence="16 17">
    <location>
        <begin position="12"/>
        <end position="33"/>
    </location>
</feature>
<evidence type="ECO:0000256" key="7">
    <source>
        <dbReference type="ARBA" id="ARBA00022475"/>
    </source>
</evidence>
<dbReference type="EC" id="7.2.4.2" evidence="16"/>
<dbReference type="GO" id="GO:0015451">
    <property type="term" value="F:decarboxylation-driven active transmembrane transporter activity"/>
    <property type="evidence" value="ECO:0007669"/>
    <property type="project" value="UniProtKB-EC"/>
</dbReference>
<reference evidence="18 19" key="1">
    <citation type="submission" date="2016-10" db="EMBL/GenBank/DDBJ databases">
        <authorList>
            <person name="de Groot N.N."/>
        </authorList>
    </citation>
    <scope>NUCLEOTIDE SEQUENCE [LARGE SCALE GENOMIC DNA]</scope>
    <source>
        <strain evidence="18 19">CGMCC 1.10228</strain>
    </source>
</reference>
<dbReference type="InterPro" id="IPR005899">
    <property type="entry name" value="Na_pump_deCOase"/>
</dbReference>
<protein>
    <recommendedName>
        <fullName evidence="16">Probable oxaloacetate decarboxylase gamma chain</fullName>
        <ecNumber evidence="16">7.2.4.2</ecNumber>
    </recommendedName>
</protein>
<dbReference type="GO" id="GO:0036376">
    <property type="term" value="P:sodium ion export across plasma membrane"/>
    <property type="evidence" value="ECO:0007669"/>
    <property type="project" value="InterPro"/>
</dbReference>
<dbReference type="InterPro" id="IPR023424">
    <property type="entry name" value="OadG"/>
</dbReference>
<keyword evidence="9 16" id="KW-1278">Translocase</keyword>
<dbReference type="GO" id="GO:0015081">
    <property type="term" value="F:sodium ion transmembrane transporter activity"/>
    <property type="evidence" value="ECO:0007669"/>
    <property type="project" value="UniProtKB-UniRule"/>
</dbReference>
<evidence type="ECO:0000256" key="17">
    <source>
        <dbReference type="RuleBase" id="RU004278"/>
    </source>
</evidence>
<evidence type="ECO:0000256" key="4">
    <source>
        <dbReference type="ARBA" id="ARBA00005844"/>
    </source>
</evidence>
<evidence type="ECO:0000256" key="16">
    <source>
        <dbReference type="HAMAP-Rule" id="MF_00404"/>
    </source>
</evidence>
<evidence type="ECO:0000256" key="11">
    <source>
        <dbReference type="ARBA" id="ARBA00023053"/>
    </source>
</evidence>
<dbReference type="GO" id="GO:0005886">
    <property type="term" value="C:plasma membrane"/>
    <property type="evidence" value="ECO:0007669"/>
    <property type="project" value="UniProtKB-SubCell"/>
</dbReference>
<keyword evidence="7 16" id="KW-1003">Cell membrane</keyword>
<evidence type="ECO:0000256" key="2">
    <source>
        <dbReference type="ARBA" id="ARBA00003002"/>
    </source>
</evidence>
<evidence type="ECO:0000256" key="8">
    <source>
        <dbReference type="ARBA" id="ARBA00022692"/>
    </source>
</evidence>
<name>A0A1G8BWC3_9VIBR</name>
<keyword evidence="13 16" id="KW-0472">Membrane</keyword>
<keyword evidence="10 16" id="KW-1133">Transmembrane helix</keyword>
<comment type="subcellular location">
    <subcellularLocation>
        <location evidence="3 16 17">Cell membrane</location>
        <topology evidence="3 16 17">Single-pass membrane protein</topology>
    </subcellularLocation>
</comment>
<evidence type="ECO:0000256" key="14">
    <source>
        <dbReference type="ARBA" id="ARBA00023201"/>
    </source>
</evidence>
<sequence length="84" mass="8942">MDNIGTLLVDAATLMVTGMAVVYLFLTVLVYLVQLMSKLVPEEQPEPATQPLVTPSSKPVSGVDPKVIAAISSAVHQYRNSSAK</sequence>
<dbReference type="Proteomes" id="UP000198854">
    <property type="component" value="Unassembled WGS sequence"/>
</dbReference>
<evidence type="ECO:0000256" key="3">
    <source>
        <dbReference type="ARBA" id="ARBA00004162"/>
    </source>
</evidence>
<gene>
    <name evidence="16" type="primary">oadG</name>
    <name evidence="18" type="ORF">SAMN04488136_11485</name>
</gene>
<dbReference type="NCBIfam" id="TIGR01195">
    <property type="entry name" value="oadG_fam"/>
    <property type="match status" value="1"/>
</dbReference>
<proteinExistence type="inferred from homology"/>
<evidence type="ECO:0000256" key="13">
    <source>
        <dbReference type="ARBA" id="ARBA00023136"/>
    </source>
</evidence>
<dbReference type="OrthoDB" id="6215597at2"/>
<evidence type="ECO:0000256" key="15">
    <source>
        <dbReference type="ARBA" id="ARBA00048176"/>
    </source>
</evidence>
<dbReference type="HAMAP" id="MF_00404">
    <property type="entry name" value="OadG"/>
    <property type="match status" value="1"/>
</dbReference>